<organism evidence="9 10">
    <name type="scientific">Candidatus Saganbacteria bacterium</name>
    <dbReference type="NCBI Taxonomy" id="2575572"/>
    <lineage>
        <taxon>Bacteria</taxon>
        <taxon>Bacillati</taxon>
        <taxon>Saganbacteria</taxon>
    </lineage>
</organism>
<evidence type="ECO:0000259" key="8">
    <source>
        <dbReference type="Pfam" id="PF00215"/>
    </source>
</evidence>
<keyword evidence="4" id="KW-0665">Pyrimidine biosynthesis</keyword>
<dbReference type="GO" id="GO:0009220">
    <property type="term" value="P:pyrimidine ribonucleotide biosynthetic process"/>
    <property type="evidence" value="ECO:0007669"/>
    <property type="project" value="UniProtKB-UniRule"/>
</dbReference>
<evidence type="ECO:0000256" key="3">
    <source>
        <dbReference type="ARBA" id="ARBA00022793"/>
    </source>
</evidence>
<evidence type="ECO:0000313" key="10">
    <source>
        <dbReference type="Proteomes" id="UP000808761"/>
    </source>
</evidence>
<feature type="domain" description="Orotidine 5'-phosphate decarboxylase" evidence="8">
    <location>
        <begin position="17"/>
        <end position="132"/>
    </location>
</feature>
<comment type="caution">
    <text evidence="9">The sequence shown here is derived from an EMBL/GenBank/DDBJ whole genome shotgun (WGS) entry which is preliminary data.</text>
</comment>
<dbReference type="InterPro" id="IPR011995">
    <property type="entry name" value="OMPdecase_type-2"/>
</dbReference>
<comment type="catalytic activity">
    <reaction evidence="6">
        <text>orotidine 5'-phosphate + H(+) = UMP + CO2</text>
        <dbReference type="Rhea" id="RHEA:11596"/>
        <dbReference type="ChEBI" id="CHEBI:15378"/>
        <dbReference type="ChEBI" id="CHEBI:16526"/>
        <dbReference type="ChEBI" id="CHEBI:57538"/>
        <dbReference type="ChEBI" id="CHEBI:57865"/>
        <dbReference type="EC" id="4.1.1.23"/>
    </reaction>
</comment>
<proteinExistence type="inferred from homology"/>
<dbReference type="EC" id="4.1.1.23" evidence="7"/>
<gene>
    <name evidence="9" type="primary">pyrF</name>
    <name evidence="9" type="ORF">HZB08_01795</name>
</gene>
<dbReference type="Gene3D" id="3.20.20.70">
    <property type="entry name" value="Aldolase class I"/>
    <property type="match status" value="1"/>
</dbReference>
<sequence length="133" mass="14800">MKFADWLNQTSRKNNSLLCVGLDTDIRQIPRKFLKSNDPVFLFNREIVKTTRNFVCAYKPNMAFYEAQGPAGLKTLIKTIDLIHAAGLPVILDGKRGDIGNSSAAYARSIFEVFKADAATVSPYMGHDSVQPF</sequence>
<dbReference type="EMBL" id="JACRKR010000092">
    <property type="protein sequence ID" value="MBI5078740.1"/>
    <property type="molecule type" value="Genomic_DNA"/>
</dbReference>
<feature type="non-terminal residue" evidence="9">
    <location>
        <position position="133"/>
    </location>
</feature>
<dbReference type="Proteomes" id="UP000808761">
    <property type="component" value="Unassembled WGS sequence"/>
</dbReference>
<protein>
    <recommendedName>
        <fullName evidence="7">Orotidine-5'-phosphate decarboxylase</fullName>
        <ecNumber evidence="7">4.1.1.23</ecNumber>
    </recommendedName>
</protein>
<evidence type="ECO:0000256" key="7">
    <source>
        <dbReference type="NCBIfam" id="TIGR02127"/>
    </source>
</evidence>
<dbReference type="InterPro" id="IPR001754">
    <property type="entry name" value="OMPdeCOase_dom"/>
</dbReference>
<dbReference type="InterPro" id="IPR013785">
    <property type="entry name" value="Aldolase_TIM"/>
</dbReference>
<dbReference type="GO" id="GO:0004590">
    <property type="term" value="F:orotidine-5'-phosphate decarboxylase activity"/>
    <property type="evidence" value="ECO:0007669"/>
    <property type="project" value="UniProtKB-UniRule"/>
</dbReference>
<keyword evidence="3" id="KW-0210">Decarboxylase</keyword>
<evidence type="ECO:0000256" key="2">
    <source>
        <dbReference type="ARBA" id="ARBA00008847"/>
    </source>
</evidence>
<comment type="pathway">
    <text evidence="1">Pyrimidine metabolism; UMP biosynthesis via de novo pathway; UMP from orotate: step 2/2.</text>
</comment>
<dbReference type="GO" id="GO:0006207">
    <property type="term" value="P:'de novo' pyrimidine nucleobase biosynthetic process"/>
    <property type="evidence" value="ECO:0007669"/>
    <property type="project" value="InterPro"/>
</dbReference>
<evidence type="ECO:0000256" key="4">
    <source>
        <dbReference type="ARBA" id="ARBA00022975"/>
    </source>
</evidence>
<evidence type="ECO:0000256" key="1">
    <source>
        <dbReference type="ARBA" id="ARBA00004861"/>
    </source>
</evidence>
<dbReference type="PANTHER" id="PTHR43375:SF1">
    <property type="entry name" value="OROTIDINE 5'-PHOSPHATE DECARBOXYLASE"/>
    <property type="match status" value="1"/>
</dbReference>
<evidence type="ECO:0000256" key="6">
    <source>
        <dbReference type="ARBA" id="ARBA00049157"/>
    </source>
</evidence>
<dbReference type="NCBIfam" id="TIGR02127">
    <property type="entry name" value="pyrF_sub2"/>
    <property type="match status" value="1"/>
</dbReference>
<keyword evidence="5 9" id="KW-0456">Lyase</keyword>
<dbReference type="InterPro" id="IPR011060">
    <property type="entry name" value="RibuloseP-bd_barrel"/>
</dbReference>
<evidence type="ECO:0000313" key="9">
    <source>
        <dbReference type="EMBL" id="MBI5078740.1"/>
    </source>
</evidence>
<dbReference type="SUPFAM" id="SSF51366">
    <property type="entry name" value="Ribulose-phoshate binding barrel"/>
    <property type="match status" value="1"/>
</dbReference>
<reference evidence="9" key="1">
    <citation type="submission" date="2020-07" db="EMBL/GenBank/DDBJ databases">
        <title>Huge and variable diversity of episymbiotic CPR bacteria and DPANN archaea in groundwater ecosystems.</title>
        <authorList>
            <person name="He C.Y."/>
            <person name="Keren R."/>
            <person name="Whittaker M."/>
            <person name="Farag I.F."/>
            <person name="Doudna J."/>
            <person name="Cate J.H.D."/>
            <person name="Banfield J.F."/>
        </authorList>
    </citation>
    <scope>NUCLEOTIDE SEQUENCE</scope>
    <source>
        <strain evidence="9">NC_groundwater_1860_Pr3_B-0.1um_51_7</strain>
    </source>
</reference>
<dbReference type="PANTHER" id="PTHR43375">
    <property type="entry name" value="OROTIDINE 5'-PHOSPHATE DECARBOXYLASE"/>
    <property type="match status" value="1"/>
</dbReference>
<comment type="similarity">
    <text evidence="2">Belongs to the OMP decarboxylase family. Type 2 subfamily.</text>
</comment>
<accession>A0A9D6YXN9</accession>
<dbReference type="Pfam" id="PF00215">
    <property type="entry name" value="OMPdecase"/>
    <property type="match status" value="1"/>
</dbReference>
<name>A0A9D6YXN9_UNCSA</name>
<dbReference type="AlphaFoldDB" id="A0A9D6YXN9"/>
<evidence type="ECO:0000256" key="5">
    <source>
        <dbReference type="ARBA" id="ARBA00023239"/>
    </source>
</evidence>